<dbReference type="PANTHER" id="PTHR35871">
    <property type="entry name" value="EXPRESSED PROTEIN"/>
    <property type="match status" value="1"/>
</dbReference>
<organism evidence="1 2">
    <name type="scientific">Blyttiomyces helicus</name>
    <dbReference type="NCBI Taxonomy" id="388810"/>
    <lineage>
        <taxon>Eukaryota</taxon>
        <taxon>Fungi</taxon>
        <taxon>Fungi incertae sedis</taxon>
        <taxon>Chytridiomycota</taxon>
        <taxon>Chytridiomycota incertae sedis</taxon>
        <taxon>Chytridiomycetes</taxon>
        <taxon>Chytridiomycetes incertae sedis</taxon>
        <taxon>Blyttiomyces</taxon>
    </lineage>
</organism>
<dbReference type="AlphaFoldDB" id="A0A4P9WM40"/>
<protein>
    <submittedName>
        <fullName evidence="1">Uncharacterized protein</fullName>
    </submittedName>
</protein>
<accession>A0A4P9WM40</accession>
<gene>
    <name evidence="1" type="ORF">BDK51DRAFT_3062</name>
</gene>
<dbReference type="PANTHER" id="PTHR35871:SF1">
    <property type="entry name" value="CXC1-LIKE CYSTEINE CLUSTER ASSOCIATED WITH KDZ TRANSPOSASES DOMAIN-CONTAINING PROTEIN"/>
    <property type="match status" value="1"/>
</dbReference>
<evidence type="ECO:0000313" key="2">
    <source>
        <dbReference type="Proteomes" id="UP000269721"/>
    </source>
</evidence>
<dbReference type="EMBL" id="KZ994054">
    <property type="protein sequence ID" value="RKO93974.1"/>
    <property type="molecule type" value="Genomic_DNA"/>
</dbReference>
<proteinExistence type="predicted"/>
<dbReference type="OrthoDB" id="10044727at2759"/>
<keyword evidence="2" id="KW-1185">Reference proteome</keyword>
<feature type="non-terminal residue" evidence="1">
    <location>
        <position position="1"/>
    </location>
</feature>
<feature type="non-terminal residue" evidence="1">
    <location>
        <position position="58"/>
    </location>
</feature>
<name>A0A4P9WM40_9FUNG</name>
<evidence type="ECO:0000313" key="1">
    <source>
        <dbReference type="EMBL" id="RKO93974.1"/>
    </source>
</evidence>
<reference evidence="2" key="1">
    <citation type="journal article" date="2018" name="Nat. Microbiol.">
        <title>Leveraging single-cell genomics to expand the fungal tree of life.</title>
        <authorList>
            <person name="Ahrendt S.R."/>
            <person name="Quandt C.A."/>
            <person name="Ciobanu D."/>
            <person name="Clum A."/>
            <person name="Salamov A."/>
            <person name="Andreopoulos B."/>
            <person name="Cheng J.F."/>
            <person name="Woyke T."/>
            <person name="Pelin A."/>
            <person name="Henrissat B."/>
            <person name="Reynolds N.K."/>
            <person name="Benny G.L."/>
            <person name="Smith M.E."/>
            <person name="James T.Y."/>
            <person name="Grigoriev I.V."/>
        </authorList>
    </citation>
    <scope>NUCLEOTIDE SEQUENCE [LARGE SCALE GENOMIC DNA]</scope>
</reference>
<dbReference type="Proteomes" id="UP000269721">
    <property type="component" value="Unassembled WGS sequence"/>
</dbReference>
<sequence>WWTCEDLLKQMHQAIKHFNLAHPGCVGVFVFDQSSNHQAYAAEALVACRTNVRPGGKQ</sequence>